<dbReference type="KEGG" id="lpf:lpl2477"/>
<protein>
    <submittedName>
        <fullName evidence="1">Uncharacterized protein</fullName>
    </submittedName>
</protein>
<dbReference type="Gene3D" id="3.40.50.1000">
    <property type="entry name" value="HAD superfamily/HAD-like"/>
    <property type="match status" value="1"/>
</dbReference>
<evidence type="ECO:0000313" key="2">
    <source>
        <dbReference type="Proteomes" id="UP000002517"/>
    </source>
</evidence>
<name>Q5WTP6_LEGPL</name>
<sequence length="199" mass="22252">MALFVLDFDETITSKNTHNAVSHLANGKIEDIWSIIKEIVPRGGTEIWRNTIRSILQQGHSLAIASFNAYGLIVIPMYLREVIGLSEEEVSLIHIESWLPLNLCTADKSEHIKFAIKEMGYKGATNTIVLVDDDPKNIIAAKKNGYRTIHAIGSYIEQIQQLSKRLSNTPASKSYFASFFYNSDSDSDTSDPDPKCTIM</sequence>
<dbReference type="Proteomes" id="UP000002517">
    <property type="component" value="Chromosome"/>
</dbReference>
<reference evidence="1 2" key="1">
    <citation type="journal article" date="2004" name="Nat. Genet.">
        <title>Evidence in the Legionella pneumophila genome for exploitation of host cell functions and high genome plasticity.</title>
        <authorList>
            <person name="Cazalet C."/>
            <person name="Rusniok C."/>
            <person name="Bruggemann H."/>
            <person name="Zidane N."/>
            <person name="Magnier A."/>
            <person name="Ma L."/>
            <person name="Tichit M."/>
            <person name="Jarraud S."/>
            <person name="Bouchier C."/>
            <person name="Vandenesch F."/>
            <person name="Kunst F."/>
            <person name="Etienne J."/>
            <person name="Glaser P."/>
            <person name="Buchrieser C."/>
        </authorList>
    </citation>
    <scope>NUCLEOTIDE SEQUENCE [LARGE SCALE GENOMIC DNA]</scope>
    <source>
        <strain evidence="1 2">Lens</strain>
    </source>
</reference>
<organism evidence="1 2">
    <name type="scientific">Legionella pneumophila (strain Lens)</name>
    <dbReference type="NCBI Taxonomy" id="297245"/>
    <lineage>
        <taxon>Bacteria</taxon>
        <taxon>Pseudomonadati</taxon>
        <taxon>Pseudomonadota</taxon>
        <taxon>Gammaproteobacteria</taxon>
        <taxon>Legionellales</taxon>
        <taxon>Legionellaceae</taxon>
        <taxon>Legionella</taxon>
    </lineage>
</organism>
<dbReference type="RefSeq" id="WP_011216434.1">
    <property type="nucleotide sequence ID" value="NC_006369.1"/>
</dbReference>
<proteinExistence type="predicted"/>
<dbReference type="SUPFAM" id="SSF56784">
    <property type="entry name" value="HAD-like"/>
    <property type="match status" value="1"/>
</dbReference>
<evidence type="ECO:0000313" key="1">
    <source>
        <dbReference type="EMBL" id="CAH16717.1"/>
    </source>
</evidence>
<dbReference type="LegioList" id="lpl2477"/>
<dbReference type="EMBL" id="CR628337">
    <property type="protein sequence ID" value="CAH16717.1"/>
    <property type="molecule type" value="Genomic_DNA"/>
</dbReference>
<dbReference type="InterPro" id="IPR023214">
    <property type="entry name" value="HAD_sf"/>
</dbReference>
<accession>Q5WTP6</accession>
<dbReference type="AlphaFoldDB" id="Q5WTP6"/>
<dbReference type="HOGENOM" id="CLU_1370720_0_0_6"/>
<gene>
    <name evidence="1" type="ordered locus">lpl2477</name>
</gene>
<dbReference type="InterPro" id="IPR036412">
    <property type="entry name" value="HAD-like_sf"/>
</dbReference>